<keyword evidence="2" id="KW-1185">Reference proteome</keyword>
<evidence type="ECO:0000313" key="2">
    <source>
        <dbReference type="Proteomes" id="UP001160625"/>
    </source>
</evidence>
<sequence>MDDTQREGRELVDEVREAAARHKVSWGLLVPSPYVVDLGAEHVEEMAYQDMAEAKSRLRDHICTTYGITAAELCSLANA</sequence>
<comment type="caution">
    <text evidence="1">The sequence shown here is derived from an EMBL/GenBank/DDBJ whole genome shotgun (WGS) entry which is preliminary data.</text>
</comment>
<dbReference type="EMBL" id="JARYGZ010000001">
    <property type="protein sequence ID" value="MDH7639770.1"/>
    <property type="molecule type" value="Genomic_DNA"/>
</dbReference>
<dbReference type="Proteomes" id="UP001160625">
    <property type="component" value="Unassembled WGS sequence"/>
</dbReference>
<name>A0ABT6N3D7_9SPHN</name>
<protein>
    <submittedName>
        <fullName evidence="1">Uncharacterized protein</fullName>
    </submittedName>
</protein>
<accession>A0ABT6N3D7</accession>
<evidence type="ECO:0000313" key="1">
    <source>
        <dbReference type="EMBL" id="MDH7639770.1"/>
    </source>
</evidence>
<organism evidence="1 2">
    <name type="scientific">Sphingomonas oryzagri</name>
    <dbReference type="NCBI Taxonomy" id="3042314"/>
    <lineage>
        <taxon>Bacteria</taxon>
        <taxon>Pseudomonadati</taxon>
        <taxon>Pseudomonadota</taxon>
        <taxon>Alphaproteobacteria</taxon>
        <taxon>Sphingomonadales</taxon>
        <taxon>Sphingomonadaceae</taxon>
        <taxon>Sphingomonas</taxon>
    </lineage>
</organism>
<dbReference type="RefSeq" id="WP_281045014.1">
    <property type="nucleotide sequence ID" value="NZ_JARYGZ010000001.1"/>
</dbReference>
<gene>
    <name evidence="1" type="ORF">QGN17_13630</name>
</gene>
<reference evidence="1" key="1">
    <citation type="submission" date="2023-04" db="EMBL/GenBank/DDBJ databases">
        <title>Sphingomonas sp. MAHUQ-71 isolated from rice field.</title>
        <authorList>
            <person name="Huq M.A."/>
        </authorList>
    </citation>
    <scope>NUCLEOTIDE SEQUENCE</scope>
    <source>
        <strain evidence="1">MAHUQ-71</strain>
    </source>
</reference>
<proteinExistence type="predicted"/>